<sequence length="138" mass="15720">MFFILASLALLVPIVFTQGSKSSLSSSGIEGLMDLSRHYEDDLDWSEDLVNKALEWINSPKKAVKADVKVKGKKCFPKEDEEGPVADFEKITSSFTGPFEKQGKKDSCPRRRRLLWMQWICRQEVQGQKVHPCRLSLC</sequence>
<evidence type="ECO:0000313" key="2">
    <source>
        <dbReference type="Proteomes" id="UP000025227"/>
    </source>
</evidence>
<keyword evidence="1" id="KW-0732">Signal</keyword>
<evidence type="ECO:0000313" key="3">
    <source>
        <dbReference type="WBParaSite" id="HCON_00159300-00001"/>
    </source>
</evidence>
<feature type="signal peptide" evidence="1">
    <location>
        <begin position="1"/>
        <end position="19"/>
    </location>
</feature>
<name>A0A7I4YYK5_HAECO</name>
<dbReference type="AlphaFoldDB" id="A0A7I4YYK5"/>
<dbReference type="Proteomes" id="UP000025227">
    <property type="component" value="Unplaced"/>
</dbReference>
<keyword evidence="2" id="KW-1185">Reference proteome</keyword>
<accession>A0A7I4YYK5</accession>
<evidence type="ECO:0000256" key="1">
    <source>
        <dbReference type="SAM" id="SignalP"/>
    </source>
</evidence>
<proteinExistence type="predicted"/>
<protein>
    <submittedName>
        <fullName evidence="3">Venom peptide</fullName>
    </submittedName>
</protein>
<organism evidence="2 3">
    <name type="scientific">Haemonchus contortus</name>
    <name type="common">Barber pole worm</name>
    <dbReference type="NCBI Taxonomy" id="6289"/>
    <lineage>
        <taxon>Eukaryota</taxon>
        <taxon>Metazoa</taxon>
        <taxon>Ecdysozoa</taxon>
        <taxon>Nematoda</taxon>
        <taxon>Chromadorea</taxon>
        <taxon>Rhabditida</taxon>
        <taxon>Rhabditina</taxon>
        <taxon>Rhabditomorpha</taxon>
        <taxon>Strongyloidea</taxon>
        <taxon>Trichostrongylidae</taxon>
        <taxon>Haemonchus</taxon>
    </lineage>
</organism>
<dbReference type="WBParaSite" id="HCON_00159300-00001">
    <property type="protein sequence ID" value="HCON_00159300-00001"/>
    <property type="gene ID" value="HCON_00159300"/>
</dbReference>
<feature type="chain" id="PRO_5029695159" evidence="1">
    <location>
        <begin position="20"/>
        <end position="138"/>
    </location>
</feature>
<reference evidence="3" key="1">
    <citation type="submission" date="2020-12" db="UniProtKB">
        <authorList>
            <consortium name="WormBaseParasite"/>
        </authorList>
    </citation>
    <scope>IDENTIFICATION</scope>
    <source>
        <strain evidence="3">MHco3</strain>
    </source>
</reference>